<dbReference type="Pfam" id="PF00612">
    <property type="entry name" value="IQ"/>
    <property type="match status" value="4"/>
</dbReference>
<dbReference type="Pfam" id="PF00616">
    <property type="entry name" value="RasGAP"/>
    <property type="match status" value="1"/>
</dbReference>
<evidence type="ECO:0000313" key="6">
    <source>
        <dbReference type="Proteomes" id="UP000736335"/>
    </source>
</evidence>
<dbReference type="InterPro" id="IPR001936">
    <property type="entry name" value="RasGAP_dom"/>
</dbReference>
<dbReference type="Gene3D" id="1.10.418.10">
    <property type="entry name" value="Calponin-like domain"/>
    <property type="match status" value="1"/>
</dbReference>
<feature type="domain" description="Calponin-homology (CH)" evidence="4">
    <location>
        <begin position="559"/>
        <end position="668"/>
    </location>
</feature>
<feature type="compositionally biased region" description="Low complexity" evidence="2">
    <location>
        <begin position="280"/>
        <end position="292"/>
    </location>
</feature>
<dbReference type="InterPro" id="IPR000593">
    <property type="entry name" value="RasGAP_C"/>
</dbReference>
<feature type="compositionally biased region" description="Pro residues" evidence="2">
    <location>
        <begin position="334"/>
        <end position="347"/>
    </location>
</feature>
<dbReference type="InterPro" id="IPR008936">
    <property type="entry name" value="Rho_GTPase_activation_prot"/>
</dbReference>
<protein>
    <submittedName>
        <fullName evidence="5">Ras GTPase-activating protein</fullName>
    </submittedName>
</protein>
<dbReference type="PROSITE" id="PS50096">
    <property type="entry name" value="IQ"/>
    <property type="match status" value="10"/>
</dbReference>
<feature type="compositionally biased region" description="Low complexity" evidence="2">
    <location>
        <begin position="417"/>
        <end position="431"/>
    </location>
</feature>
<feature type="compositionally biased region" description="Basic and acidic residues" evidence="2">
    <location>
        <begin position="464"/>
        <end position="474"/>
    </location>
</feature>
<feature type="compositionally biased region" description="Polar residues" evidence="2">
    <location>
        <begin position="71"/>
        <end position="82"/>
    </location>
</feature>
<evidence type="ECO:0000256" key="1">
    <source>
        <dbReference type="SAM" id="Coils"/>
    </source>
</evidence>
<feature type="compositionally biased region" description="Polar residues" evidence="2">
    <location>
        <begin position="307"/>
        <end position="318"/>
    </location>
</feature>
<dbReference type="OrthoDB" id="775356at2759"/>
<feature type="compositionally biased region" description="Polar residues" evidence="2">
    <location>
        <begin position="9"/>
        <end position="26"/>
    </location>
</feature>
<reference evidence="5" key="1">
    <citation type="journal article" date="2020" name="Nat. Commun.">
        <title>Large-scale genome sequencing of mycorrhizal fungi provides insights into the early evolution of symbiotic traits.</title>
        <authorList>
            <person name="Miyauchi S."/>
            <person name="Kiss E."/>
            <person name="Kuo A."/>
            <person name="Drula E."/>
            <person name="Kohler A."/>
            <person name="Sanchez-Garcia M."/>
            <person name="Morin E."/>
            <person name="Andreopoulos B."/>
            <person name="Barry K.W."/>
            <person name="Bonito G."/>
            <person name="Buee M."/>
            <person name="Carver A."/>
            <person name="Chen C."/>
            <person name="Cichocki N."/>
            <person name="Clum A."/>
            <person name="Culley D."/>
            <person name="Crous P.W."/>
            <person name="Fauchery L."/>
            <person name="Girlanda M."/>
            <person name="Hayes R.D."/>
            <person name="Keri Z."/>
            <person name="LaButti K."/>
            <person name="Lipzen A."/>
            <person name="Lombard V."/>
            <person name="Magnuson J."/>
            <person name="Maillard F."/>
            <person name="Murat C."/>
            <person name="Nolan M."/>
            <person name="Ohm R.A."/>
            <person name="Pangilinan J."/>
            <person name="Pereira M.F."/>
            <person name="Perotto S."/>
            <person name="Peter M."/>
            <person name="Pfister S."/>
            <person name="Riley R."/>
            <person name="Sitrit Y."/>
            <person name="Stielow J.B."/>
            <person name="Szollosi G."/>
            <person name="Zifcakova L."/>
            <person name="Stursova M."/>
            <person name="Spatafora J.W."/>
            <person name="Tedersoo L."/>
            <person name="Vaario L.M."/>
            <person name="Yamada A."/>
            <person name="Yan M."/>
            <person name="Wang P."/>
            <person name="Xu J."/>
            <person name="Bruns T."/>
            <person name="Baldrian P."/>
            <person name="Vilgalys R."/>
            <person name="Dunand C."/>
            <person name="Henrissat B."/>
            <person name="Grigoriev I.V."/>
            <person name="Hibbett D."/>
            <person name="Nagy L.G."/>
            <person name="Martin F.M."/>
        </authorList>
    </citation>
    <scope>NUCLEOTIDE SEQUENCE</scope>
    <source>
        <strain evidence="5">UH-Tt-Lm1</strain>
    </source>
</reference>
<dbReference type="GO" id="GO:0110085">
    <property type="term" value="C:mitotic actomyosin contractile ring"/>
    <property type="evidence" value="ECO:0007669"/>
    <property type="project" value="TreeGrafter"/>
</dbReference>
<dbReference type="PANTHER" id="PTHR14149">
    <property type="entry name" value="RAS GTPASE-ACTIVATING PROTEIN WITH IQ MOTIF"/>
    <property type="match status" value="1"/>
</dbReference>
<keyword evidence="6" id="KW-1185">Reference proteome</keyword>
<evidence type="ECO:0000256" key="2">
    <source>
        <dbReference type="SAM" id="MobiDB-lite"/>
    </source>
</evidence>
<dbReference type="Pfam" id="PF00307">
    <property type="entry name" value="CH"/>
    <property type="match status" value="1"/>
</dbReference>
<feature type="compositionally biased region" description="Basic and acidic residues" evidence="2">
    <location>
        <begin position="86"/>
        <end position="100"/>
    </location>
</feature>
<dbReference type="GO" id="GO:0005516">
    <property type="term" value="F:calmodulin binding"/>
    <property type="evidence" value="ECO:0007669"/>
    <property type="project" value="TreeGrafter"/>
</dbReference>
<organism evidence="5 6">
    <name type="scientific">Thelephora terrestris</name>
    <dbReference type="NCBI Taxonomy" id="56493"/>
    <lineage>
        <taxon>Eukaryota</taxon>
        <taxon>Fungi</taxon>
        <taxon>Dikarya</taxon>
        <taxon>Basidiomycota</taxon>
        <taxon>Agaricomycotina</taxon>
        <taxon>Agaricomycetes</taxon>
        <taxon>Thelephorales</taxon>
        <taxon>Thelephoraceae</taxon>
        <taxon>Thelephora</taxon>
    </lineage>
</organism>
<dbReference type="Proteomes" id="UP000736335">
    <property type="component" value="Unassembled WGS sequence"/>
</dbReference>
<feature type="compositionally biased region" description="Low complexity" evidence="2">
    <location>
        <begin position="33"/>
        <end position="68"/>
    </location>
</feature>
<dbReference type="InterPro" id="IPR036872">
    <property type="entry name" value="CH_dom_sf"/>
</dbReference>
<feature type="compositionally biased region" description="Polar residues" evidence="2">
    <location>
        <begin position="225"/>
        <end position="274"/>
    </location>
</feature>
<feature type="coiled-coil region" evidence="1">
    <location>
        <begin position="1159"/>
        <end position="1193"/>
    </location>
</feature>
<dbReference type="InterPro" id="IPR000048">
    <property type="entry name" value="IQ_motif_EF-hand-BS"/>
</dbReference>
<dbReference type="Pfam" id="PF03836">
    <property type="entry name" value="RasGAP_C"/>
    <property type="match status" value="1"/>
</dbReference>
<dbReference type="PROSITE" id="PS50018">
    <property type="entry name" value="RAS_GTPASE_ACTIV_2"/>
    <property type="match status" value="1"/>
</dbReference>
<dbReference type="SUPFAM" id="SSF143885">
    <property type="entry name" value="RGC domain-like"/>
    <property type="match status" value="1"/>
</dbReference>
<dbReference type="GO" id="GO:1903479">
    <property type="term" value="P:mitotic actomyosin contractile ring assembly actin filament organization"/>
    <property type="evidence" value="ECO:0007669"/>
    <property type="project" value="TreeGrafter"/>
</dbReference>
<dbReference type="SUPFAM" id="SSF48350">
    <property type="entry name" value="GTPase activation domain, GAP"/>
    <property type="match status" value="1"/>
</dbReference>
<dbReference type="SMART" id="SM00323">
    <property type="entry name" value="RasGAP"/>
    <property type="match status" value="1"/>
</dbReference>
<dbReference type="GO" id="GO:0051015">
    <property type="term" value="F:actin filament binding"/>
    <property type="evidence" value="ECO:0007669"/>
    <property type="project" value="TreeGrafter"/>
</dbReference>
<feature type="region of interest" description="Disordered" evidence="2">
    <location>
        <begin position="382"/>
        <end position="496"/>
    </location>
</feature>
<evidence type="ECO:0000259" key="4">
    <source>
        <dbReference type="PROSITE" id="PS50021"/>
    </source>
</evidence>
<proteinExistence type="predicted"/>
<feature type="region of interest" description="Disordered" evidence="2">
    <location>
        <begin position="225"/>
        <end position="353"/>
    </location>
</feature>
<dbReference type="CDD" id="cd21206">
    <property type="entry name" value="CH_IQGAP"/>
    <property type="match status" value="1"/>
</dbReference>
<dbReference type="Gene3D" id="1.10.506.10">
    <property type="entry name" value="GTPase Activation - p120gap, domain 1"/>
    <property type="match status" value="1"/>
</dbReference>
<reference evidence="5" key="2">
    <citation type="submission" date="2020-11" db="EMBL/GenBank/DDBJ databases">
        <authorList>
            <consortium name="DOE Joint Genome Institute"/>
            <person name="Kuo A."/>
            <person name="Miyauchi S."/>
            <person name="Kiss E."/>
            <person name="Drula E."/>
            <person name="Kohler A."/>
            <person name="Sanchez-Garcia M."/>
            <person name="Andreopoulos B."/>
            <person name="Barry K.W."/>
            <person name="Bonito G."/>
            <person name="Buee M."/>
            <person name="Carver A."/>
            <person name="Chen C."/>
            <person name="Cichocki N."/>
            <person name="Clum A."/>
            <person name="Culley D."/>
            <person name="Crous P.W."/>
            <person name="Fauchery L."/>
            <person name="Girlanda M."/>
            <person name="Hayes R."/>
            <person name="Keri Z."/>
            <person name="Labutti K."/>
            <person name="Lipzen A."/>
            <person name="Lombard V."/>
            <person name="Magnuson J."/>
            <person name="Maillard F."/>
            <person name="Morin E."/>
            <person name="Murat C."/>
            <person name="Nolan M."/>
            <person name="Ohm R."/>
            <person name="Pangilinan J."/>
            <person name="Pereira M."/>
            <person name="Perotto S."/>
            <person name="Peter M."/>
            <person name="Riley R."/>
            <person name="Sitrit Y."/>
            <person name="Stielow B."/>
            <person name="Szollosi G."/>
            <person name="Zifcakova L."/>
            <person name="Stursova M."/>
            <person name="Spatafora J.W."/>
            <person name="Tedersoo L."/>
            <person name="Vaario L.-M."/>
            <person name="Yamada A."/>
            <person name="Yan M."/>
            <person name="Wang P."/>
            <person name="Xu J."/>
            <person name="Bruns T."/>
            <person name="Baldrian P."/>
            <person name="Vilgalys R."/>
            <person name="Henrissat B."/>
            <person name="Grigoriev I.V."/>
            <person name="Hibbett D."/>
            <person name="Nagy L.G."/>
            <person name="Martin F.M."/>
        </authorList>
    </citation>
    <scope>NUCLEOTIDE SEQUENCE</scope>
    <source>
        <strain evidence="5">UH-Tt-Lm1</strain>
    </source>
</reference>
<dbReference type="SUPFAM" id="SSF47576">
    <property type="entry name" value="Calponin-homology domain, CH-domain"/>
    <property type="match status" value="1"/>
</dbReference>
<evidence type="ECO:0000259" key="3">
    <source>
        <dbReference type="PROSITE" id="PS50018"/>
    </source>
</evidence>
<comment type="caution">
    <text evidence="5">The sequence shown here is derived from an EMBL/GenBank/DDBJ whole genome shotgun (WGS) entry which is preliminary data.</text>
</comment>
<dbReference type="GO" id="GO:0005096">
    <property type="term" value="F:GTPase activator activity"/>
    <property type="evidence" value="ECO:0007669"/>
    <property type="project" value="TreeGrafter"/>
</dbReference>
<feature type="domain" description="Ras-GAP" evidence="3">
    <location>
        <begin position="1283"/>
        <end position="1509"/>
    </location>
</feature>
<dbReference type="PROSITE" id="PS50021">
    <property type="entry name" value="CH"/>
    <property type="match status" value="1"/>
</dbReference>
<dbReference type="SMART" id="SM00033">
    <property type="entry name" value="CH"/>
    <property type="match status" value="1"/>
</dbReference>
<keyword evidence="1" id="KW-0175">Coiled coil</keyword>
<dbReference type="EMBL" id="WIUZ02000017">
    <property type="protein sequence ID" value="KAF9780202.1"/>
    <property type="molecule type" value="Genomic_DNA"/>
</dbReference>
<gene>
    <name evidence="5" type="ORF">BJ322DRAFT_1085195</name>
</gene>
<dbReference type="PANTHER" id="PTHR14149:SF14">
    <property type="entry name" value="CALPONIN-HOMOLOGY (CH) DOMAIN-CONTAINING PROTEIN"/>
    <property type="match status" value="1"/>
</dbReference>
<feature type="region of interest" description="Disordered" evidence="2">
    <location>
        <begin position="1"/>
        <end position="205"/>
    </location>
</feature>
<evidence type="ECO:0000313" key="5">
    <source>
        <dbReference type="EMBL" id="KAF9780202.1"/>
    </source>
</evidence>
<dbReference type="SMART" id="SM00015">
    <property type="entry name" value="IQ"/>
    <property type="match status" value="12"/>
</dbReference>
<name>A0A9P6H6C2_9AGAM</name>
<accession>A0A9P6H6C2</accession>
<sequence>MSAMDRANSVPSNSQRPVSNPGTFAYQTRLLERTSSQRSTTSTLTRSSSSSSRALQSPTSTGSSGTHTATRRWTPSHRSGTSLDLMRGKFEERVKAETILEGRYNPPDATDDPVYSPTKRSLYNDGPEPSRSADQPSFRSPQEDHPPILTPSSSKRHTLPATIIASPLSPNTTGVSVVSPDPPPLSGLSTGTVNRIRLPNSNPSPSSIVEKLNNVATTLAPTSSLQQLPRAQRSNTLESTFQSARDTFSKLSEQTSPTSTPYSSAHSPAKSTPFKTRPASISGFGSIIGNGSHFPPEDLGNRPPRSYTRSARSVSPEKSSADGAPSSYSIQSTPQPPYQPPPEPPVPSVMSPRVYRSSYMANKKGTYGESLGTSRKFGRHLPRIASGDANDDLVADEPQKPPPSPISERSMPSRTVESSLPPSSPERLSPSKFRESRLPPSSPERPSFDKRPSTSTIDAFSYLDDERQKRQQARERRRQNVWGTPGALPAVPTSPTKQDIIIPSAVLNPTRDVAGIPGRLKLSRKTPAAAAATPLPSSRLTRGLWADTQRHLIQAYEYLCHVGEAQQWIEGCLEQELGFGVVEMEEELRNGIVLAKLVRRFKGEAGTRRIYEARKLDFRHSDNINYFFDFVRNDAGLPECFIFELTDLYEKKNFPKVVYCIHALSHLLARRGMADRIGNLLGQLQFSDDQLRRTQKGLKDAGVPMPNFSDVGRELAKEINEEPEEEPETEDERRDRLLLENEESIIGLQTMARAFLARKAQATLQARLHLAERYGRKIQAQCRGFLVRSHLQQARRRHTDVTPRVIAIQAAARALLARRAWYQRLKRIRSISNVTVKIQAQARGVIQRRRFRVFRGALQRSSAAFVKLQSIARARIVRKSHQQVTKSFSQRVVVTSIVNVQAACRGVLARRRIKEHVSLIERIVPQVIGLQAHARGVLERRMIGRQLAKLDDISDIIVRIQAAARTYLVRKRLLMLIRNLRKVTSAIVSVQTRARANLARQKHQVLAKALSEVKVVSSVNSFQARARAALARTKHRETGKKLEFVEPEVEGFQASCRGALVRRDYYAWRDHLWASEDVAVHLQALLRGAVQRGKFQAKARYYRENLKRVIQIQALVRAKETREQYRQLTLGTNVNVGTIKNFVHLLDDSEADFQAELTVESLRKEVVQQIREVQTLETNVNELDTKIALMVNNAKTFEELARVKRRLGRGESGTISATRASILAAHGDPFAGPSTLDHSAKRKLDLYQQLFYLLQTRGEYLAKLFMRVSGHEVDEKSRRLVERVTLTLYAYGHDRREDYLLLKMFQHSVLQEIQAANTLADVRQSHPMYINVAVQYIRPKQSFYIRESLRRLILEVVEADDLDLEADPSIIYRTRVSAEEMRTGVHRPDKDLPFYQALNDPDTRAEYIRHLQLLQWWSESFLTAIINSTNKVPYGMRYLARETLAALREKFPHATDEEYASCLGRLIYYRSINPAIITPETFDIVSSTVNVESRKNLAQISRVLTQVCSGMEFGDDNPCYLPVNDFVNNAVGQMSAWLVEVANVPDVETQYHAHEFLDATVQPKPIEISPNEVYSLHRVLSDNLNHLAPERDDPLRTILGELNGVPTVGNNELTDARDHPITLELTNRFANVRDPHADVKALWVQAKRAVLAILRVQPSKDLVESLMQPVTEEHEIAWDSILEEMEVEQYRHDRRMPSTIVADGAYRLEDIRSMTFREVKAHAIFYLLELEKQGKITRDDGYQGILNAIASDVRSKHRKRLDRQQEKEYMKGALKQLSERKKFFEEKIESYNAFVDGAMNTMQRGNQKKRFTLPFTKQSNHLRDLQRAGRVPQFGSFIYSAKSWYDKGILISIDKYSPMQFDKMEVILSSNTVGVFNIEIRKDAMGISNRIAQADLKMEDLLQAQYQDRASVSLSNDQVKFHLESLLYQINKKFSA</sequence>
<dbReference type="InterPro" id="IPR001715">
    <property type="entry name" value="CH_dom"/>
</dbReference>